<evidence type="ECO:0000256" key="1">
    <source>
        <dbReference type="SAM" id="Phobius"/>
    </source>
</evidence>
<dbReference type="RefSeq" id="WP_121011043.1">
    <property type="nucleotide sequence ID" value="NZ_RBXO01000001.1"/>
</dbReference>
<dbReference type="EMBL" id="RBXO01000001">
    <property type="protein sequence ID" value="RKT53019.1"/>
    <property type="molecule type" value="Genomic_DNA"/>
</dbReference>
<comment type="caution">
    <text evidence="2">The sequence shown here is derived from an EMBL/GenBank/DDBJ whole genome shotgun (WGS) entry which is preliminary data.</text>
</comment>
<reference evidence="2 3" key="1">
    <citation type="submission" date="2018-10" db="EMBL/GenBank/DDBJ databases">
        <title>Sequencing the genomes of 1000 actinobacteria strains.</title>
        <authorList>
            <person name="Klenk H.-P."/>
        </authorList>
    </citation>
    <scope>NUCLEOTIDE SEQUENCE [LARGE SCALE GENOMIC DNA]</scope>
    <source>
        <strain evidence="2 3">DSM 43800</strain>
    </source>
</reference>
<protein>
    <submittedName>
        <fullName evidence="2">Uncharacterized protein</fullName>
    </submittedName>
</protein>
<keyword evidence="3" id="KW-1185">Reference proteome</keyword>
<feature type="transmembrane region" description="Helical" evidence="1">
    <location>
        <begin position="6"/>
        <end position="26"/>
    </location>
</feature>
<accession>A0A495VUI7</accession>
<evidence type="ECO:0000313" key="2">
    <source>
        <dbReference type="EMBL" id="RKT53019.1"/>
    </source>
</evidence>
<keyword evidence="1" id="KW-0812">Transmembrane</keyword>
<gene>
    <name evidence="2" type="ORF">C8E97_1563</name>
</gene>
<organism evidence="2 3">
    <name type="scientific">Saccharothrix australiensis</name>
    <dbReference type="NCBI Taxonomy" id="2072"/>
    <lineage>
        <taxon>Bacteria</taxon>
        <taxon>Bacillati</taxon>
        <taxon>Actinomycetota</taxon>
        <taxon>Actinomycetes</taxon>
        <taxon>Pseudonocardiales</taxon>
        <taxon>Pseudonocardiaceae</taxon>
        <taxon>Saccharothrix</taxon>
    </lineage>
</organism>
<dbReference type="Proteomes" id="UP000282084">
    <property type="component" value="Unassembled WGS sequence"/>
</dbReference>
<feature type="transmembrane region" description="Helical" evidence="1">
    <location>
        <begin position="74"/>
        <end position="99"/>
    </location>
</feature>
<dbReference type="OrthoDB" id="3696538at2"/>
<name>A0A495VUI7_9PSEU</name>
<proteinExistence type="predicted"/>
<keyword evidence="1" id="KW-1133">Transmembrane helix</keyword>
<sequence length="109" mass="11460">MTINLTVTQVLAGLGVLLALVTVWRAGSRKAKAAANTARVGARLLSLTGRVVVTAGAIVGVQWLVITHGRDSTLLWAVLGLPALFSAYTLTKALTVTAVDGPRRRGDRR</sequence>
<feature type="transmembrane region" description="Helical" evidence="1">
    <location>
        <begin position="47"/>
        <end position="68"/>
    </location>
</feature>
<dbReference type="AlphaFoldDB" id="A0A495VUI7"/>
<evidence type="ECO:0000313" key="3">
    <source>
        <dbReference type="Proteomes" id="UP000282084"/>
    </source>
</evidence>
<keyword evidence="1" id="KW-0472">Membrane</keyword>